<feature type="binding site" evidence="10">
    <location>
        <position position="407"/>
    </location>
    <ligand>
        <name>substrate</name>
    </ligand>
</feature>
<evidence type="ECO:0000256" key="4">
    <source>
        <dbReference type="ARBA" id="ARBA00022723"/>
    </source>
</evidence>
<gene>
    <name evidence="10 13" type="primary">thiC</name>
    <name evidence="13" type="ORF">GCM10009102_03110</name>
</gene>
<dbReference type="RefSeq" id="WP_163959605.1">
    <property type="nucleotide sequence ID" value="NZ_BAAAES010000001.1"/>
</dbReference>
<dbReference type="Pfam" id="PF01964">
    <property type="entry name" value="ThiC_Rad_SAM"/>
    <property type="match status" value="1"/>
</dbReference>
<comment type="caution">
    <text evidence="13">The sequence shown here is derived from an EMBL/GenBank/DDBJ whole genome shotgun (WGS) entry which is preliminary data.</text>
</comment>
<dbReference type="EMBL" id="BAAAES010000001">
    <property type="protein sequence ID" value="GAA0658242.1"/>
    <property type="molecule type" value="Genomic_DNA"/>
</dbReference>
<evidence type="ECO:0000313" key="14">
    <source>
        <dbReference type="Proteomes" id="UP001500238"/>
    </source>
</evidence>
<keyword evidence="14" id="KW-1185">Reference proteome</keyword>
<keyword evidence="4 10" id="KW-0479">Metal-binding</keyword>
<dbReference type="Gene3D" id="6.10.250.620">
    <property type="match status" value="1"/>
</dbReference>
<evidence type="ECO:0000256" key="6">
    <source>
        <dbReference type="ARBA" id="ARBA00022977"/>
    </source>
</evidence>
<dbReference type="InterPro" id="IPR037509">
    <property type="entry name" value="ThiC"/>
</dbReference>
<keyword evidence="5 10" id="KW-0862">Zinc</keyword>
<feature type="binding site" evidence="10">
    <location>
        <position position="434"/>
    </location>
    <ligand>
        <name>substrate</name>
    </ligand>
</feature>
<evidence type="ECO:0000259" key="12">
    <source>
        <dbReference type="Pfam" id="PF13667"/>
    </source>
</evidence>
<evidence type="ECO:0000256" key="3">
    <source>
        <dbReference type="ARBA" id="ARBA00022691"/>
    </source>
</evidence>
<comment type="cofactor">
    <cofactor evidence="10">
        <name>[4Fe-4S] cluster</name>
        <dbReference type="ChEBI" id="CHEBI:49883"/>
    </cofactor>
    <text evidence="10">Binds 1 [4Fe-4S] cluster per subunit. The cluster is coordinated with 3 cysteines and an exchangeable S-adenosyl-L-methionine.</text>
</comment>
<feature type="region of interest" description="Disordered" evidence="11">
    <location>
        <begin position="86"/>
        <end position="113"/>
    </location>
</feature>
<dbReference type="Pfam" id="PF13667">
    <property type="entry name" value="ThiC-associated"/>
    <property type="match status" value="1"/>
</dbReference>
<keyword evidence="2 10" id="KW-0004">4Fe-4S</keyword>
<feature type="binding site" evidence="10">
    <location>
        <position position="307"/>
    </location>
    <ligand>
        <name>substrate</name>
    </ligand>
</feature>
<evidence type="ECO:0000256" key="11">
    <source>
        <dbReference type="SAM" id="MobiDB-lite"/>
    </source>
</evidence>
<organism evidence="13 14">
    <name type="scientific">Sphingomonas insulae</name>
    <dbReference type="NCBI Taxonomy" id="424800"/>
    <lineage>
        <taxon>Bacteria</taxon>
        <taxon>Pseudomonadati</taxon>
        <taxon>Pseudomonadota</taxon>
        <taxon>Alphaproteobacteria</taxon>
        <taxon>Sphingomonadales</taxon>
        <taxon>Sphingomonadaceae</taxon>
        <taxon>Sphingomonas</taxon>
    </lineage>
</organism>
<dbReference type="PANTHER" id="PTHR30557:SF1">
    <property type="entry name" value="PHOSPHOMETHYLPYRIMIDINE SYNTHASE, CHLOROPLASTIC"/>
    <property type="match status" value="1"/>
</dbReference>
<comment type="catalytic activity">
    <reaction evidence="10">
        <text>5-amino-1-(5-phospho-beta-D-ribosyl)imidazole + S-adenosyl-L-methionine = 4-amino-2-methyl-5-(phosphooxymethyl)pyrimidine + CO + 5'-deoxyadenosine + formate + L-methionine + 3 H(+)</text>
        <dbReference type="Rhea" id="RHEA:24840"/>
        <dbReference type="ChEBI" id="CHEBI:15378"/>
        <dbReference type="ChEBI" id="CHEBI:15740"/>
        <dbReference type="ChEBI" id="CHEBI:17245"/>
        <dbReference type="ChEBI" id="CHEBI:17319"/>
        <dbReference type="ChEBI" id="CHEBI:57844"/>
        <dbReference type="ChEBI" id="CHEBI:58354"/>
        <dbReference type="ChEBI" id="CHEBI:59789"/>
        <dbReference type="ChEBI" id="CHEBI:137981"/>
        <dbReference type="EC" id="4.1.99.17"/>
    </reaction>
</comment>
<evidence type="ECO:0000313" key="13">
    <source>
        <dbReference type="EMBL" id="GAA0658242.1"/>
    </source>
</evidence>
<evidence type="ECO:0000256" key="10">
    <source>
        <dbReference type="HAMAP-Rule" id="MF_00089"/>
    </source>
</evidence>
<dbReference type="NCBIfam" id="NF009895">
    <property type="entry name" value="PRK13352.1"/>
    <property type="match status" value="1"/>
</dbReference>
<feature type="binding site" evidence="10">
    <location>
        <position position="475"/>
    </location>
    <ligand>
        <name>Zn(2+)</name>
        <dbReference type="ChEBI" id="CHEBI:29105"/>
    </ligand>
</feature>
<dbReference type="InterPro" id="IPR025747">
    <property type="entry name" value="ThiC-associated_dom"/>
</dbReference>
<feature type="binding site" evidence="10">
    <location>
        <position position="213"/>
    </location>
    <ligand>
        <name>substrate</name>
    </ligand>
</feature>
<feature type="domain" description="ThiC-associated" evidence="12">
    <location>
        <begin position="20"/>
        <end position="83"/>
    </location>
</feature>
<feature type="binding site" evidence="10">
    <location>
        <position position="563"/>
    </location>
    <ligand>
        <name>[4Fe-4S] cluster</name>
        <dbReference type="ChEBI" id="CHEBI:49883"/>
        <note>4Fe-4S-S-AdoMet</note>
    </ligand>
</feature>
<dbReference type="EC" id="4.1.99.17" evidence="10"/>
<dbReference type="SFLD" id="SFLDF00407">
    <property type="entry name" value="phosphomethylpyrimidine_syntha"/>
    <property type="match status" value="1"/>
</dbReference>
<dbReference type="SFLD" id="SFLDG01114">
    <property type="entry name" value="phosphomethylpyrimidine_syntha"/>
    <property type="match status" value="1"/>
</dbReference>
<feature type="binding site" evidence="10">
    <location>
        <position position="411"/>
    </location>
    <ligand>
        <name>Zn(2+)</name>
        <dbReference type="ChEBI" id="CHEBI:29105"/>
    </ligand>
</feature>
<dbReference type="HAMAP" id="MF_00089">
    <property type="entry name" value="ThiC"/>
    <property type="match status" value="1"/>
</dbReference>
<comment type="similarity">
    <text evidence="10">Belongs to the ThiC family.</text>
</comment>
<reference evidence="13 14" key="1">
    <citation type="journal article" date="2019" name="Int. J. Syst. Evol. Microbiol.">
        <title>The Global Catalogue of Microorganisms (GCM) 10K type strain sequencing project: providing services to taxonomists for standard genome sequencing and annotation.</title>
        <authorList>
            <consortium name="The Broad Institute Genomics Platform"/>
            <consortium name="The Broad Institute Genome Sequencing Center for Infectious Disease"/>
            <person name="Wu L."/>
            <person name="Ma J."/>
        </authorList>
    </citation>
    <scope>NUCLEOTIDE SEQUENCE [LARGE SCALE GENOMIC DNA]</scope>
    <source>
        <strain evidence="13 14">JCM 14603</strain>
    </source>
</reference>
<comment type="function">
    <text evidence="1 10">Catalyzes the synthesis of the hydroxymethylpyrimidine phosphate (HMP-P) moiety of thiamine from aminoimidazole ribotide (AIR) in a radical S-adenosyl-L-methionine (SAM)-dependent reaction.</text>
</comment>
<keyword evidence="3 10" id="KW-0949">S-adenosyl-L-methionine</keyword>
<dbReference type="PANTHER" id="PTHR30557">
    <property type="entry name" value="THIAMINE BIOSYNTHESIS PROTEIN THIC"/>
    <property type="match status" value="1"/>
</dbReference>
<dbReference type="InterPro" id="IPR002817">
    <property type="entry name" value="ThiC/BzaA/B"/>
</dbReference>
<feature type="binding site" evidence="10">
    <location>
        <begin position="368"/>
        <end position="371"/>
    </location>
    <ligand>
        <name>substrate</name>
    </ligand>
</feature>
<evidence type="ECO:0000256" key="8">
    <source>
        <dbReference type="ARBA" id="ARBA00023014"/>
    </source>
</evidence>
<dbReference type="InterPro" id="IPR038521">
    <property type="entry name" value="ThiC/Bza_core_dom"/>
</dbReference>
<keyword evidence="7 10" id="KW-0408">Iron</keyword>
<dbReference type="Proteomes" id="UP001500238">
    <property type="component" value="Unassembled WGS sequence"/>
</dbReference>
<evidence type="ECO:0000256" key="9">
    <source>
        <dbReference type="ARBA" id="ARBA00023239"/>
    </source>
</evidence>
<dbReference type="NCBIfam" id="NF006763">
    <property type="entry name" value="PRK09284.1"/>
    <property type="match status" value="1"/>
</dbReference>
<comment type="subunit">
    <text evidence="10">Homodimer.</text>
</comment>
<dbReference type="Gene3D" id="3.20.20.540">
    <property type="entry name" value="Radical SAM ThiC family, central domain"/>
    <property type="match status" value="1"/>
</dbReference>
<feature type="binding site" evidence="10">
    <location>
        <begin position="327"/>
        <end position="329"/>
    </location>
    <ligand>
        <name>substrate</name>
    </ligand>
</feature>
<protein>
    <recommendedName>
        <fullName evidence="10">Phosphomethylpyrimidine synthase</fullName>
        <ecNumber evidence="10">4.1.99.17</ecNumber>
    </recommendedName>
    <alternativeName>
        <fullName evidence="10">Hydroxymethylpyrimidine phosphate synthase</fullName>
        <shortName evidence="10">HMP-P synthase</shortName>
        <shortName evidence="10">HMP-phosphate synthase</shortName>
        <shortName evidence="10">HMPP synthase</shortName>
    </alternativeName>
    <alternativeName>
        <fullName evidence="10">Thiamine biosynthesis protein ThiC</fullName>
    </alternativeName>
</protein>
<keyword evidence="8 10" id="KW-0411">Iron-sulfur</keyword>
<evidence type="ECO:0000256" key="2">
    <source>
        <dbReference type="ARBA" id="ARBA00022485"/>
    </source>
</evidence>
<comment type="pathway">
    <text evidence="10">Cofactor biosynthesis; thiamine diphosphate biosynthesis.</text>
</comment>
<evidence type="ECO:0000256" key="7">
    <source>
        <dbReference type="ARBA" id="ARBA00023004"/>
    </source>
</evidence>
<evidence type="ECO:0000256" key="1">
    <source>
        <dbReference type="ARBA" id="ARBA00003175"/>
    </source>
</evidence>
<name>A0ABN1HLT5_9SPHN</name>
<feature type="binding site" evidence="10">
    <location>
        <position position="242"/>
    </location>
    <ligand>
        <name>substrate</name>
    </ligand>
</feature>
<evidence type="ECO:0000256" key="5">
    <source>
        <dbReference type="ARBA" id="ARBA00022833"/>
    </source>
</evidence>
<dbReference type="SFLD" id="SFLDS00113">
    <property type="entry name" value="Radical_SAM_Phosphomethylpyrim"/>
    <property type="match status" value="1"/>
</dbReference>
<feature type="binding site" evidence="10">
    <location>
        <position position="271"/>
    </location>
    <ligand>
        <name>substrate</name>
    </ligand>
</feature>
<proteinExistence type="inferred from homology"/>
<feature type="binding site" evidence="10">
    <location>
        <position position="558"/>
    </location>
    <ligand>
        <name>[4Fe-4S] cluster</name>
        <dbReference type="ChEBI" id="CHEBI:49883"/>
        <note>4Fe-4S-S-AdoMet</note>
    </ligand>
</feature>
<sequence>MADVPARTEIGVTTGPIRGSKKVHVGPLGVAMREIHLDPSSGEPPLRVYDPSGPYTDANARIDIMAGLPQLRRPWIDARGDVEAYDGRELRPEDNGQLGPDRSGGVPQFPNPVRRPLRAKAGMNLSQMHYARRGIITPEMEYVATRENLGREMLRDYKRDGESFGASIPDYVTPEFVRDEVARGRAIIPNNVNHPESEPMAIGRNFLVKINANIGNSAVASNVAAEVDKLVWSIRWGADTVMDLSTGRNIHDTREWIIRNSPVPIGTVPIYQALEKVGGIAEDLTWEVFRDTLIEQAEQGVDYFTIHAGVRLPYIPMTAKRVTGIVSRGGSIMAKWCLAHHKESFLYERFDEITEIMKAYDIAYSLGDGLRPGSIADANDEAQFSELYTLGELTHRAWAQDVQVMIEGPGHVPMHKIKQNMEKQLEVCGEAPFYTLGPLTTDIAPGYDHITSGIGAAMIGWYGTAMLCYVTPKEHLGLPDRDDVKVGVVTYKLAAHAADLAKGHPAAQMRDDALSRARFDFRWRDQFNLSLDPETAEDYHDQTLPAEGAKTAHFCSMCGPKFCSMKITAEVREFAAKQNQSADTFIAADAGDAERALFASGKGSVADAEAGMAEMSERFKAKGSEVYLPAAE</sequence>
<dbReference type="NCBIfam" id="TIGR00190">
    <property type="entry name" value="thiC"/>
    <property type="match status" value="1"/>
</dbReference>
<accession>A0ABN1HLT5</accession>
<feature type="binding site" evidence="10">
    <location>
        <position position="555"/>
    </location>
    <ligand>
        <name>[4Fe-4S] cluster</name>
        <dbReference type="ChEBI" id="CHEBI:49883"/>
        <note>4Fe-4S-S-AdoMet</note>
    </ligand>
</feature>
<keyword evidence="6 10" id="KW-0784">Thiamine biosynthesis</keyword>
<keyword evidence="9 10" id="KW-0456">Lyase</keyword>